<dbReference type="InterPro" id="IPR038731">
    <property type="entry name" value="RgtA/B/C-like"/>
</dbReference>
<dbReference type="AlphaFoldDB" id="A0A7C5L616"/>
<keyword evidence="10" id="KW-0378">Hydrolase</keyword>
<feature type="transmembrane region" description="Helical" evidence="8">
    <location>
        <begin position="5"/>
        <end position="27"/>
    </location>
</feature>
<evidence type="ECO:0000256" key="7">
    <source>
        <dbReference type="ARBA" id="ARBA00023136"/>
    </source>
</evidence>
<dbReference type="GO" id="GO:0009103">
    <property type="term" value="P:lipopolysaccharide biosynthetic process"/>
    <property type="evidence" value="ECO:0007669"/>
    <property type="project" value="UniProtKB-ARBA"/>
</dbReference>
<reference evidence="10" key="1">
    <citation type="journal article" date="2020" name="mSystems">
        <title>Genome- and Community-Level Interaction Insights into Carbon Utilization and Element Cycling Functions of Hydrothermarchaeota in Hydrothermal Sediment.</title>
        <authorList>
            <person name="Zhou Z."/>
            <person name="Liu Y."/>
            <person name="Xu W."/>
            <person name="Pan J."/>
            <person name="Luo Z.H."/>
            <person name="Li M."/>
        </authorList>
    </citation>
    <scope>NUCLEOTIDE SEQUENCE [LARGE SCALE GENOMIC DNA]</scope>
    <source>
        <strain evidence="10">HyVt-501</strain>
    </source>
</reference>
<dbReference type="PANTHER" id="PTHR33908">
    <property type="entry name" value="MANNOSYLTRANSFERASE YKCB-RELATED"/>
    <property type="match status" value="1"/>
</dbReference>
<protein>
    <submittedName>
        <fullName evidence="10">Glycoside hydrolase</fullName>
    </submittedName>
</protein>
<gene>
    <name evidence="10" type="ORF">ENJ61_00010</name>
</gene>
<feature type="transmembrane region" description="Helical" evidence="8">
    <location>
        <begin position="192"/>
        <end position="209"/>
    </location>
</feature>
<feature type="transmembrane region" description="Helical" evidence="8">
    <location>
        <begin position="270"/>
        <end position="288"/>
    </location>
</feature>
<dbReference type="InterPro" id="IPR050297">
    <property type="entry name" value="LipidA_mod_glycosyltrf_83"/>
</dbReference>
<dbReference type="GO" id="GO:0005886">
    <property type="term" value="C:plasma membrane"/>
    <property type="evidence" value="ECO:0007669"/>
    <property type="project" value="UniProtKB-SubCell"/>
</dbReference>
<keyword evidence="6 8" id="KW-1133">Transmembrane helix</keyword>
<comment type="subcellular location">
    <subcellularLocation>
        <location evidence="1">Cell membrane</location>
        <topology evidence="1">Multi-pass membrane protein</topology>
    </subcellularLocation>
</comment>
<organism evidence="10">
    <name type="scientific">Aquifex aeolicus</name>
    <dbReference type="NCBI Taxonomy" id="63363"/>
    <lineage>
        <taxon>Bacteria</taxon>
        <taxon>Pseudomonadati</taxon>
        <taxon>Aquificota</taxon>
        <taxon>Aquificia</taxon>
        <taxon>Aquificales</taxon>
        <taxon>Aquificaceae</taxon>
        <taxon>Aquifex</taxon>
    </lineage>
</organism>
<keyword evidence="3" id="KW-0328">Glycosyltransferase</keyword>
<keyword evidence="2" id="KW-1003">Cell membrane</keyword>
<feature type="transmembrane region" description="Helical" evidence="8">
    <location>
        <begin position="101"/>
        <end position="119"/>
    </location>
</feature>
<evidence type="ECO:0000256" key="2">
    <source>
        <dbReference type="ARBA" id="ARBA00022475"/>
    </source>
</evidence>
<accession>A0A7C5L616</accession>
<keyword evidence="7 8" id="KW-0472">Membrane</keyword>
<sequence length="485" mass="55675">MNPLVLAVLVNLLFLIFRIFYVLLYPVDLSPEEAQYWDWSRRLDLSYYSKPPLVAYLNALSTAVMGNTELGVRITPILMSFLLSLLIFFFTKRLFGEGAALFASVVPNLFVGTAINSLLMTTDAPLLFFWGVAVVLIHRALERNSPILWFLVGVSAGLAFLSKYTAVFLLPLTLLCMFLLKRDLLVSPLPYLSLLPALVLSLPVFVWNLNRGFVSFKHVSSLAGREASFPNLATAGEFLGGQLLLLSVAPFFFLLYGWWKAFREKEREHIFLTVYSLPVVLFFFLLSLRKEVYANWAGFAYFTGSILASYYLWRFFRRNPAGGTAVLLLSAFLTLLLHFTPLVDRLGLRRILPPERDPVKVMVGWEKLGREVSALYRGSELLFSTAYQISAELAFYVRGNPETFVFHTGRMTQYYLWREGLRRFRGRDALFVSDSGLPRRVLKHFEDYRQVGRVDVFWRGSRIKSFRIYRLTNFVGSFDEKPRGY</sequence>
<feature type="transmembrane region" description="Helical" evidence="8">
    <location>
        <begin position="147"/>
        <end position="180"/>
    </location>
</feature>
<dbReference type="PANTHER" id="PTHR33908:SF11">
    <property type="entry name" value="MEMBRANE PROTEIN"/>
    <property type="match status" value="1"/>
</dbReference>
<evidence type="ECO:0000256" key="5">
    <source>
        <dbReference type="ARBA" id="ARBA00022692"/>
    </source>
</evidence>
<keyword evidence="5 8" id="KW-0812">Transmembrane</keyword>
<evidence type="ECO:0000259" key="9">
    <source>
        <dbReference type="Pfam" id="PF13231"/>
    </source>
</evidence>
<evidence type="ECO:0000256" key="4">
    <source>
        <dbReference type="ARBA" id="ARBA00022679"/>
    </source>
</evidence>
<dbReference type="EMBL" id="DRNB01000001">
    <property type="protein sequence ID" value="HHJ63268.1"/>
    <property type="molecule type" value="Genomic_DNA"/>
</dbReference>
<proteinExistence type="predicted"/>
<dbReference type="GO" id="GO:0016763">
    <property type="term" value="F:pentosyltransferase activity"/>
    <property type="evidence" value="ECO:0007669"/>
    <property type="project" value="TreeGrafter"/>
</dbReference>
<dbReference type="Pfam" id="PF13231">
    <property type="entry name" value="PMT_2"/>
    <property type="match status" value="1"/>
</dbReference>
<dbReference type="Proteomes" id="UP000885792">
    <property type="component" value="Unassembled WGS sequence"/>
</dbReference>
<evidence type="ECO:0000256" key="3">
    <source>
        <dbReference type="ARBA" id="ARBA00022676"/>
    </source>
</evidence>
<evidence type="ECO:0000313" key="10">
    <source>
        <dbReference type="EMBL" id="HHJ63268.1"/>
    </source>
</evidence>
<feature type="domain" description="Glycosyltransferase RgtA/B/C/D-like" evidence="9">
    <location>
        <begin position="49"/>
        <end position="207"/>
    </location>
</feature>
<dbReference type="GO" id="GO:0016787">
    <property type="term" value="F:hydrolase activity"/>
    <property type="evidence" value="ECO:0007669"/>
    <property type="project" value="UniProtKB-KW"/>
</dbReference>
<name>A0A7C5L616_AQUAO</name>
<evidence type="ECO:0000256" key="8">
    <source>
        <dbReference type="SAM" id="Phobius"/>
    </source>
</evidence>
<feature type="transmembrane region" description="Helical" evidence="8">
    <location>
        <begin position="77"/>
        <end position="95"/>
    </location>
</feature>
<feature type="transmembrane region" description="Helical" evidence="8">
    <location>
        <begin position="238"/>
        <end position="258"/>
    </location>
</feature>
<comment type="caution">
    <text evidence="10">The sequence shown here is derived from an EMBL/GenBank/DDBJ whole genome shotgun (WGS) entry which is preliminary data.</text>
</comment>
<evidence type="ECO:0000256" key="6">
    <source>
        <dbReference type="ARBA" id="ARBA00022989"/>
    </source>
</evidence>
<feature type="transmembrane region" description="Helical" evidence="8">
    <location>
        <begin position="325"/>
        <end position="343"/>
    </location>
</feature>
<keyword evidence="4" id="KW-0808">Transferase</keyword>
<feature type="transmembrane region" description="Helical" evidence="8">
    <location>
        <begin position="294"/>
        <end position="313"/>
    </location>
</feature>
<evidence type="ECO:0000256" key="1">
    <source>
        <dbReference type="ARBA" id="ARBA00004651"/>
    </source>
</evidence>